<comment type="caution">
    <text evidence="1">The sequence shown here is derived from an EMBL/GenBank/DDBJ whole genome shotgun (WGS) entry which is preliminary data.</text>
</comment>
<proteinExistence type="predicted"/>
<gene>
    <name evidence="1" type="ORF">BJ981_002354</name>
</gene>
<sequence>MMGSQDRSIGACACCGTEGALIARGLDRACYMRHRAAGTLEQFPRVRLGVGAPHLRRIVECVCCGTEGPHRGRGLIGVCYYRHRVAGTLEQFPRDPSSLLEAQRRGLETRRRAYEYRVQDFAELLSWGESVEEAAKRLGISESTARKYERALKAAS</sequence>
<evidence type="ECO:0000313" key="2">
    <source>
        <dbReference type="Proteomes" id="UP000588112"/>
    </source>
</evidence>
<accession>A0A7W8Z3P2</accession>
<organism evidence="1 2">
    <name type="scientific">Sphaerisporangium krabiense</name>
    <dbReference type="NCBI Taxonomy" id="763782"/>
    <lineage>
        <taxon>Bacteria</taxon>
        <taxon>Bacillati</taxon>
        <taxon>Actinomycetota</taxon>
        <taxon>Actinomycetes</taxon>
        <taxon>Streptosporangiales</taxon>
        <taxon>Streptosporangiaceae</taxon>
        <taxon>Sphaerisporangium</taxon>
    </lineage>
</organism>
<protein>
    <submittedName>
        <fullName evidence="1">Uncharacterized protein</fullName>
    </submittedName>
</protein>
<dbReference type="RefSeq" id="WP_184610746.1">
    <property type="nucleotide sequence ID" value="NZ_BOOS01000029.1"/>
</dbReference>
<dbReference type="EMBL" id="JACHBR010000001">
    <property type="protein sequence ID" value="MBB5626655.1"/>
    <property type="molecule type" value="Genomic_DNA"/>
</dbReference>
<dbReference type="AlphaFoldDB" id="A0A7W8Z3P2"/>
<name>A0A7W8Z3P2_9ACTN</name>
<dbReference type="Proteomes" id="UP000588112">
    <property type="component" value="Unassembled WGS sequence"/>
</dbReference>
<evidence type="ECO:0000313" key="1">
    <source>
        <dbReference type="EMBL" id="MBB5626655.1"/>
    </source>
</evidence>
<reference evidence="1 2" key="1">
    <citation type="submission" date="2020-08" db="EMBL/GenBank/DDBJ databases">
        <title>Sequencing the genomes of 1000 actinobacteria strains.</title>
        <authorList>
            <person name="Klenk H.-P."/>
        </authorList>
    </citation>
    <scope>NUCLEOTIDE SEQUENCE [LARGE SCALE GENOMIC DNA]</scope>
    <source>
        <strain evidence="1 2">DSM 45790</strain>
    </source>
</reference>
<keyword evidence="2" id="KW-1185">Reference proteome</keyword>